<organism evidence="2 3">
    <name type="scientific">Dreissena polymorpha</name>
    <name type="common">Zebra mussel</name>
    <name type="synonym">Mytilus polymorpha</name>
    <dbReference type="NCBI Taxonomy" id="45954"/>
    <lineage>
        <taxon>Eukaryota</taxon>
        <taxon>Metazoa</taxon>
        <taxon>Spiralia</taxon>
        <taxon>Lophotrochozoa</taxon>
        <taxon>Mollusca</taxon>
        <taxon>Bivalvia</taxon>
        <taxon>Autobranchia</taxon>
        <taxon>Heteroconchia</taxon>
        <taxon>Euheterodonta</taxon>
        <taxon>Imparidentia</taxon>
        <taxon>Neoheterodontei</taxon>
        <taxon>Myida</taxon>
        <taxon>Dreissenoidea</taxon>
        <taxon>Dreissenidae</taxon>
        <taxon>Dreissena</taxon>
    </lineage>
</organism>
<keyword evidence="3" id="KW-1185">Reference proteome</keyword>
<evidence type="ECO:0000313" key="1">
    <source>
        <dbReference type="EMBL" id="KAH3880165.1"/>
    </source>
</evidence>
<proteinExistence type="predicted"/>
<dbReference type="EMBL" id="JAIWYP010000001">
    <property type="protein sequence ID" value="KAH3880165.1"/>
    <property type="molecule type" value="Genomic_DNA"/>
</dbReference>
<dbReference type="EMBL" id="JAIWYP010000001">
    <property type="protein sequence ID" value="KAH3880168.1"/>
    <property type="molecule type" value="Genomic_DNA"/>
</dbReference>
<evidence type="ECO:0000313" key="3">
    <source>
        <dbReference type="Proteomes" id="UP000828390"/>
    </source>
</evidence>
<comment type="caution">
    <text evidence="2">The sequence shown here is derived from an EMBL/GenBank/DDBJ whole genome shotgun (WGS) entry which is preliminary data.</text>
</comment>
<sequence length="62" mass="6842">MSLLLKDFSIVVSCVVWESRSTRRKSHMSGMATTNHCRERELNSGRLGVNVPTTALAAQPPN</sequence>
<name>A0A9D4RVC8_DREPO</name>
<gene>
    <name evidence="1" type="ORF">DPMN_004077</name>
    <name evidence="2" type="ORF">DPMN_004080</name>
</gene>
<evidence type="ECO:0000313" key="2">
    <source>
        <dbReference type="EMBL" id="KAH3880168.1"/>
    </source>
</evidence>
<accession>A0A9D4RVC8</accession>
<dbReference type="AlphaFoldDB" id="A0A9D4RVC8"/>
<reference evidence="2" key="1">
    <citation type="journal article" date="2019" name="bioRxiv">
        <title>The Genome of the Zebra Mussel, Dreissena polymorpha: A Resource for Invasive Species Research.</title>
        <authorList>
            <person name="McCartney M.A."/>
            <person name="Auch B."/>
            <person name="Kono T."/>
            <person name="Mallez S."/>
            <person name="Zhang Y."/>
            <person name="Obille A."/>
            <person name="Becker A."/>
            <person name="Abrahante J.E."/>
            <person name="Garbe J."/>
            <person name="Badalamenti J.P."/>
            <person name="Herman A."/>
            <person name="Mangelson H."/>
            <person name="Liachko I."/>
            <person name="Sullivan S."/>
            <person name="Sone E.D."/>
            <person name="Koren S."/>
            <person name="Silverstein K.A.T."/>
            <person name="Beckman K.B."/>
            <person name="Gohl D.M."/>
        </authorList>
    </citation>
    <scope>NUCLEOTIDE SEQUENCE</scope>
    <source>
        <strain evidence="2">Duluth1</strain>
        <tissue evidence="2">Whole animal</tissue>
    </source>
</reference>
<reference evidence="2" key="2">
    <citation type="submission" date="2020-11" db="EMBL/GenBank/DDBJ databases">
        <authorList>
            <person name="McCartney M.A."/>
            <person name="Auch B."/>
            <person name="Kono T."/>
            <person name="Mallez S."/>
            <person name="Becker A."/>
            <person name="Gohl D.M."/>
            <person name="Silverstein K.A.T."/>
            <person name="Koren S."/>
            <person name="Bechman K.B."/>
            <person name="Herman A."/>
            <person name="Abrahante J.E."/>
            <person name="Garbe J."/>
        </authorList>
    </citation>
    <scope>NUCLEOTIDE SEQUENCE</scope>
    <source>
        <strain evidence="2">Duluth1</strain>
        <tissue evidence="2">Whole animal</tissue>
    </source>
</reference>
<dbReference type="Proteomes" id="UP000828390">
    <property type="component" value="Unassembled WGS sequence"/>
</dbReference>
<protein>
    <submittedName>
        <fullName evidence="2">Uncharacterized protein</fullName>
    </submittedName>
</protein>